<evidence type="ECO:0000313" key="1">
    <source>
        <dbReference type="EMBL" id="GAA4693870.1"/>
    </source>
</evidence>
<dbReference type="Proteomes" id="UP001499974">
    <property type="component" value="Unassembled WGS sequence"/>
</dbReference>
<dbReference type="RefSeq" id="WP_345519149.1">
    <property type="nucleotide sequence ID" value="NZ_BAABKM010000002.1"/>
</dbReference>
<sequence>MTYPLSRLMSTASAAYGVYALAQPSHLWQALHSDEKDQAGLELLGRTYGVRDTAISALGILGRSDRTVRASMLLRIANDLGDAAILGTRTQDPDIRRKVLAVTLGWAALNTVALAIDTRRAR</sequence>
<comment type="caution">
    <text evidence="1">The sequence shown here is derived from an EMBL/GenBank/DDBJ whole genome shotgun (WGS) entry which is preliminary data.</text>
</comment>
<accession>A0ABP8WUN6</accession>
<proteinExistence type="predicted"/>
<evidence type="ECO:0000313" key="2">
    <source>
        <dbReference type="Proteomes" id="UP001499974"/>
    </source>
</evidence>
<protein>
    <recommendedName>
        <fullName evidence="3">HEAT repeat domain-containing protein</fullName>
    </recommendedName>
</protein>
<evidence type="ECO:0008006" key="3">
    <source>
        <dbReference type="Google" id="ProtNLM"/>
    </source>
</evidence>
<organism evidence="1 2">
    <name type="scientific">Nocardioides conyzicola</name>
    <dbReference type="NCBI Taxonomy" id="1651781"/>
    <lineage>
        <taxon>Bacteria</taxon>
        <taxon>Bacillati</taxon>
        <taxon>Actinomycetota</taxon>
        <taxon>Actinomycetes</taxon>
        <taxon>Propionibacteriales</taxon>
        <taxon>Nocardioidaceae</taxon>
        <taxon>Nocardioides</taxon>
    </lineage>
</organism>
<reference evidence="2" key="1">
    <citation type="journal article" date="2019" name="Int. J. Syst. Evol. Microbiol.">
        <title>The Global Catalogue of Microorganisms (GCM) 10K type strain sequencing project: providing services to taxonomists for standard genome sequencing and annotation.</title>
        <authorList>
            <consortium name="The Broad Institute Genomics Platform"/>
            <consortium name="The Broad Institute Genome Sequencing Center for Infectious Disease"/>
            <person name="Wu L."/>
            <person name="Ma J."/>
        </authorList>
    </citation>
    <scope>NUCLEOTIDE SEQUENCE [LARGE SCALE GENOMIC DNA]</scope>
    <source>
        <strain evidence="2">JCM 18531</strain>
    </source>
</reference>
<dbReference type="EMBL" id="BAABKM010000002">
    <property type="protein sequence ID" value="GAA4693870.1"/>
    <property type="molecule type" value="Genomic_DNA"/>
</dbReference>
<keyword evidence="2" id="KW-1185">Reference proteome</keyword>
<gene>
    <name evidence="1" type="ORF">GCM10023349_06150</name>
</gene>
<name>A0ABP8WUN6_9ACTN</name>